<dbReference type="EMBL" id="JACXVP010000008">
    <property type="protein sequence ID" value="KAG5592829.1"/>
    <property type="molecule type" value="Genomic_DNA"/>
</dbReference>
<dbReference type="Proteomes" id="UP000824120">
    <property type="component" value="Chromosome 8"/>
</dbReference>
<dbReference type="AlphaFoldDB" id="A0A9J5XY65"/>
<evidence type="ECO:0000313" key="2">
    <source>
        <dbReference type="Proteomes" id="UP000824120"/>
    </source>
</evidence>
<reference evidence="1 2" key="1">
    <citation type="submission" date="2020-09" db="EMBL/GenBank/DDBJ databases">
        <title>De no assembly of potato wild relative species, Solanum commersonii.</title>
        <authorList>
            <person name="Cho K."/>
        </authorList>
    </citation>
    <scope>NUCLEOTIDE SEQUENCE [LARGE SCALE GENOMIC DNA]</scope>
    <source>
        <strain evidence="1">LZ3.2</strain>
        <tissue evidence="1">Leaf</tissue>
    </source>
</reference>
<protein>
    <submittedName>
        <fullName evidence="1">Uncharacterized protein</fullName>
    </submittedName>
</protein>
<comment type="caution">
    <text evidence="1">The sequence shown here is derived from an EMBL/GenBank/DDBJ whole genome shotgun (WGS) entry which is preliminary data.</text>
</comment>
<keyword evidence="2" id="KW-1185">Reference proteome</keyword>
<accession>A0A9J5XY65</accession>
<sequence length="66" mass="7348">MAQRARETYIRLIHLQKKPKQLPIMLIMIAEVAAGNATAGEEKWEVAKTTPKAEFCMPSCKGSTET</sequence>
<name>A0A9J5XY65_SOLCO</name>
<organism evidence="1 2">
    <name type="scientific">Solanum commersonii</name>
    <name type="common">Commerson's wild potato</name>
    <name type="synonym">Commerson's nightshade</name>
    <dbReference type="NCBI Taxonomy" id="4109"/>
    <lineage>
        <taxon>Eukaryota</taxon>
        <taxon>Viridiplantae</taxon>
        <taxon>Streptophyta</taxon>
        <taxon>Embryophyta</taxon>
        <taxon>Tracheophyta</taxon>
        <taxon>Spermatophyta</taxon>
        <taxon>Magnoliopsida</taxon>
        <taxon>eudicotyledons</taxon>
        <taxon>Gunneridae</taxon>
        <taxon>Pentapetalae</taxon>
        <taxon>asterids</taxon>
        <taxon>lamiids</taxon>
        <taxon>Solanales</taxon>
        <taxon>Solanaceae</taxon>
        <taxon>Solanoideae</taxon>
        <taxon>Solaneae</taxon>
        <taxon>Solanum</taxon>
    </lineage>
</organism>
<dbReference type="OrthoDB" id="2002236at2759"/>
<evidence type="ECO:0000313" key="1">
    <source>
        <dbReference type="EMBL" id="KAG5592829.1"/>
    </source>
</evidence>
<gene>
    <name evidence="1" type="ORF">H5410_043343</name>
</gene>
<proteinExistence type="predicted"/>